<keyword evidence="3" id="KW-0732">Signal</keyword>
<accession>A0A8X7SRT6</accession>
<protein>
    <recommendedName>
        <fullName evidence="4">Peptidase A1 domain-containing protein</fullName>
    </recommendedName>
</protein>
<dbReference type="Proteomes" id="UP000077684">
    <property type="component" value="Unassembled WGS sequence"/>
</dbReference>
<dbReference type="GO" id="GO:0004190">
    <property type="term" value="F:aspartic-type endopeptidase activity"/>
    <property type="evidence" value="ECO:0007669"/>
    <property type="project" value="InterPro"/>
</dbReference>
<dbReference type="GO" id="GO:0006508">
    <property type="term" value="P:proteolysis"/>
    <property type="evidence" value="ECO:0007669"/>
    <property type="project" value="InterPro"/>
</dbReference>
<dbReference type="CDD" id="cd05471">
    <property type="entry name" value="pepsin_like"/>
    <property type="match status" value="1"/>
</dbReference>
<dbReference type="InterPro" id="IPR021109">
    <property type="entry name" value="Peptidase_aspartic_dom_sf"/>
</dbReference>
<feature type="chain" id="PRO_5036483179" description="Peptidase A1 domain-containing protein" evidence="3">
    <location>
        <begin position="22"/>
        <end position="387"/>
    </location>
</feature>
<proteinExistence type="inferred from homology"/>
<dbReference type="Pfam" id="PF00026">
    <property type="entry name" value="Asp"/>
    <property type="match status" value="1"/>
</dbReference>
<feature type="signal peptide" evidence="3">
    <location>
        <begin position="1"/>
        <end position="21"/>
    </location>
</feature>
<dbReference type="PANTHER" id="PTHR47966:SF57">
    <property type="entry name" value="PEPTIDASE A1 DOMAIN-CONTAINING PROTEIN"/>
    <property type="match status" value="1"/>
</dbReference>
<organism evidence="5 6">
    <name type="scientific">Tilletia controversa</name>
    <name type="common">dwarf bunt fungus</name>
    <dbReference type="NCBI Taxonomy" id="13291"/>
    <lineage>
        <taxon>Eukaryota</taxon>
        <taxon>Fungi</taxon>
        <taxon>Dikarya</taxon>
        <taxon>Basidiomycota</taxon>
        <taxon>Ustilaginomycotina</taxon>
        <taxon>Exobasidiomycetes</taxon>
        <taxon>Tilletiales</taxon>
        <taxon>Tilletiaceae</taxon>
        <taxon>Tilletia</taxon>
    </lineage>
</organism>
<name>A0A8X7SRT6_9BASI</name>
<dbReference type="AlphaFoldDB" id="A0A8X7SRT6"/>
<keyword evidence="6" id="KW-1185">Reference proteome</keyword>
<evidence type="ECO:0000259" key="4">
    <source>
        <dbReference type="PROSITE" id="PS51767"/>
    </source>
</evidence>
<reference evidence="5" key="2">
    <citation type="journal article" date="2019" name="IMA Fungus">
        <title>Genome sequencing and comparison of five Tilletia species to identify candidate genes for the detection of regulated species infecting wheat.</title>
        <authorList>
            <person name="Nguyen H.D.T."/>
            <person name="Sultana T."/>
            <person name="Kesanakurti P."/>
            <person name="Hambleton S."/>
        </authorList>
    </citation>
    <scope>NUCLEOTIDE SEQUENCE</scope>
    <source>
        <strain evidence="5">DAOMC 236426</strain>
    </source>
</reference>
<comment type="similarity">
    <text evidence="1">Belongs to the peptidase A1 family.</text>
</comment>
<gene>
    <name evidence="5" type="ORF">A4X06_0g9500</name>
</gene>
<dbReference type="InterPro" id="IPR034164">
    <property type="entry name" value="Pepsin-like_dom"/>
</dbReference>
<dbReference type="SUPFAM" id="SSF50630">
    <property type="entry name" value="Acid proteases"/>
    <property type="match status" value="1"/>
</dbReference>
<dbReference type="EMBL" id="LWDE02002878">
    <property type="protein sequence ID" value="KAE8236590.1"/>
    <property type="molecule type" value="Genomic_DNA"/>
</dbReference>
<comment type="caution">
    <text evidence="5">The sequence shown here is derived from an EMBL/GenBank/DDBJ whole genome shotgun (WGS) entry which is preliminary data.</text>
</comment>
<dbReference type="InterPro" id="IPR001461">
    <property type="entry name" value="Aspartic_peptidase_A1"/>
</dbReference>
<evidence type="ECO:0000313" key="5">
    <source>
        <dbReference type="EMBL" id="KAE8236590.1"/>
    </source>
</evidence>
<evidence type="ECO:0000256" key="3">
    <source>
        <dbReference type="SAM" id="SignalP"/>
    </source>
</evidence>
<dbReference type="PRINTS" id="PR00792">
    <property type="entry name" value="PEPSIN"/>
</dbReference>
<feature type="domain" description="Peptidase A1" evidence="4">
    <location>
        <begin position="112"/>
        <end position="387"/>
    </location>
</feature>
<evidence type="ECO:0000256" key="2">
    <source>
        <dbReference type="PIRSR" id="PIRSR601461-1"/>
    </source>
</evidence>
<dbReference type="PANTHER" id="PTHR47966">
    <property type="entry name" value="BETA-SITE APP-CLEAVING ENZYME, ISOFORM A-RELATED"/>
    <property type="match status" value="1"/>
</dbReference>
<feature type="active site" evidence="2">
    <location>
        <position position="294"/>
    </location>
</feature>
<dbReference type="PROSITE" id="PS51767">
    <property type="entry name" value="PEPTIDASE_A1"/>
    <property type="match status" value="1"/>
</dbReference>
<feature type="active site" evidence="2">
    <location>
        <position position="130"/>
    </location>
</feature>
<evidence type="ECO:0000313" key="6">
    <source>
        <dbReference type="Proteomes" id="UP000077684"/>
    </source>
</evidence>
<evidence type="ECO:0000256" key="1">
    <source>
        <dbReference type="ARBA" id="ARBA00007447"/>
    </source>
</evidence>
<dbReference type="InterPro" id="IPR033121">
    <property type="entry name" value="PEPTIDASE_A1"/>
</dbReference>
<reference evidence="5" key="1">
    <citation type="submission" date="2016-04" db="EMBL/GenBank/DDBJ databases">
        <authorList>
            <person name="Nguyen H.D."/>
            <person name="Samba Siva P."/>
            <person name="Cullis J."/>
            <person name="Levesque C.A."/>
            <person name="Hambleton S."/>
        </authorList>
    </citation>
    <scope>NUCLEOTIDE SEQUENCE</scope>
    <source>
        <strain evidence="5">DAOMC 236426</strain>
    </source>
</reference>
<dbReference type="Gene3D" id="2.40.70.10">
    <property type="entry name" value="Acid Proteases"/>
    <property type="match status" value="3"/>
</dbReference>
<sequence>MLSLAPLAALLILGFLAPGIASSGQGATKSPISVPITKQTQHFHRVDSTIVDFDKLNAHLTYVRNKYSRTFANFRANTGVAHPLQDQDLTLQEQLRQASGTVALKDFKDMLWTGRIAFGQPAQSVVVQFDTGSTDTVVTRGAYVPERSSTSVRTSKRFNAIYADGTSASGIVYKDTVTIGGLQAPSAAIGLSDSQFLDPENEGGNQGISGLAFQNASEFKLPGFFDSLSSAGVLSAPVFSFRLATTGSTLTLGGYDKAHISGAITWLPVDPAYGVWVVPGRVNGFGPLPYTIMDTGTSAIVAPVADALTLFKNLGMQVRNYTGELTGIQRDDGMILGTFFDGACISSIIGINLGLRRTWIFGDPFLRSVISIFDKGHLRFGLATPAR</sequence>